<name>A0AAE4IIW6_BACUN</name>
<evidence type="ECO:0000313" key="3">
    <source>
        <dbReference type="Proteomes" id="UP001181247"/>
    </source>
</evidence>
<keyword evidence="1" id="KW-0732">Signal</keyword>
<dbReference type="EMBL" id="JAWDEU010000002">
    <property type="protein sequence ID" value="MDU0245970.1"/>
    <property type="molecule type" value="Genomic_DNA"/>
</dbReference>
<proteinExistence type="predicted"/>
<evidence type="ECO:0000256" key="1">
    <source>
        <dbReference type="SAM" id="SignalP"/>
    </source>
</evidence>
<evidence type="ECO:0000313" key="2">
    <source>
        <dbReference type="EMBL" id="MDU0245970.1"/>
    </source>
</evidence>
<reference evidence="2" key="1">
    <citation type="submission" date="2023-10" db="EMBL/GenBank/DDBJ databases">
        <title>Genome of Potential pathogenic bacteria in Crohn's disease.</title>
        <authorList>
            <person name="Rodriguez-Palacios A."/>
        </authorList>
    </citation>
    <scope>NUCLEOTIDE SEQUENCE</scope>
    <source>
        <strain evidence="2">CavFT-hAR50</strain>
    </source>
</reference>
<accession>A0AAE4IIW6</accession>
<feature type="chain" id="PRO_5042254310" description="Tetratricopeptide repeat protein" evidence="1">
    <location>
        <begin position="29"/>
        <end position="715"/>
    </location>
</feature>
<dbReference type="AlphaFoldDB" id="A0AAE4IIW6"/>
<protein>
    <recommendedName>
        <fullName evidence="4">Tetratricopeptide repeat protein</fullName>
    </recommendedName>
</protein>
<comment type="caution">
    <text evidence="2">The sequence shown here is derived from an EMBL/GenBank/DDBJ whole genome shotgun (WGS) entry which is preliminary data.</text>
</comment>
<sequence>MKSKKYSLLLKLSSIVIIVFSVSFHANACGPYPPIIPTPKFFTSNWDGLLTKDFYKQENLRLWQKLTSERIPLNDIEQAVYKDNSDTVNDIMFSYDESVSTDNLFYIYLKNTHDSELADFLSTAKELEKRRNEINSPWYYPSSRDSSDVTGDFQDIIDKCKSYTGTRIKDRYALQVVRALFASRCYDKCVAYFNEAFQEISDDNLFKRMAQGYVAGCWYRLGNVDMANEYFAQSGDFYSIKTDNPVAFMAERNPDNPELLSYIQTISNDSAEFCAIKSVAENVLSKKKVNNRGDWEFALAYMYGEFYSDSRKASQYIRKALRHTFSSDDLHDHARAYRMKIDAENDDNSSLLSDLKWMESKIDIFLPDAVEWNRMMQNIVYASLIPNLWNNKDYTTAILLCGYADNLLATKQRHDEIETDYTCAFGGGATQTQTIEEMRRSERFWNTQDYSSLSFQLMGSLSSSQLIDVKRGIASENKLFTYLKKYIRHDSDYFNELIGTLALREENYQRAVGYFTSVSDEYLQAMNVYKGGYLNRNPFYAYPDRWSKSGEWEWEAQTVNKPLQDSQRIKYRFAKRMLELQDQMKYGKTADIRGMARFKYAIGRRNSFEECWALTQYWRGEYIGLFEPRLDYWSIDYIKGYDDILYDYKHSVGHKKTEEIYQAEIKKALEMFQSEEAKAEAEYILGNLRTIIKCYGNTTTARYIKKSCDNWHSWL</sequence>
<dbReference type="Proteomes" id="UP001181247">
    <property type="component" value="Unassembled WGS sequence"/>
</dbReference>
<dbReference type="RefSeq" id="WP_315977219.1">
    <property type="nucleotide sequence ID" value="NZ_JAWDEU010000002.1"/>
</dbReference>
<organism evidence="2 3">
    <name type="scientific">Bacteroides uniformis</name>
    <dbReference type="NCBI Taxonomy" id="820"/>
    <lineage>
        <taxon>Bacteria</taxon>
        <taxon>Pseudomonadati</taxon>
        <taxon>Bacteroidota</taxon>
        <taxon>Bacteroidia</taxon>
        <taxon>Bacteroidales</taxon>
        <taxon>Bacteroidaceae</taxon>
        <taxon>Bacteroides</taxon>
    </lineage>
</organism>
<evidence type="ECO:0008006" key="4">
    <source>
        <dbReference type="Google" id="ProtNLM"/>
    </source>
</evidence>
<gene>
    <name evidence="2" type="ORF">RVH16_14805</name>
</gene>
<feature type="signal peptide" evidence="1">
    <location>
        <begin position="1"/>
        <end position="28"/>
    </location>
</feature>